<dbReference type="AlphaFoldDB" id="A0A9J6ZHE2"/>
<dbReference type="InterPro" id="IPR032816">
    <property type="entry name" value="VTT_dom"/>
</dbReference>
<feature type="transmembrane region" description="Helical" evidence="6">
    <location>
        <begin position="160"/>
        <end position="178"/>
    </location>
</feature>
<evidence type="ECO:0000259" key="7">
    <source>
        <dbReference type="Pfam" id="PF09335"/>
    </source>
</evidence>
<dbReference type="KEGG" id="plig:NAG76_03025"/>
<accession>A0A9J6ZHE2</accession>
<keyword evidence="4 6" id="KW-1133">Transmembrane helix</keyword>
<sequence length="189" mass="21205">MTLEQIEQFLESLSNLGPLPGILVPFFEAFLPFLPLIVIIAANVNIYGFGFGMLFSWLGIMGGAISIFLICRKYGNKLGDRLKRRYPSSRKIFGWVEHKGFTPLFLLSCFPFTPSVLITIVAGLSKLPFHTFLVSFALGKAMMILFIGLISFDISNLFEAPWRIVASVIGIIVLWFGGKKLEKRYNSKT</sequence>
<feature type="domain" description="VTT" evidence="7">
    <location>
        <begin position="35"/>
        <end position="147"/>
    </location>
</feature>
<feature type="transmembrane region" description="Helical" evidence="6">
    <location>
        <begin position="131"/>
        <end position="154"/>
    </location>
</feature>
<dbReference type="PANTHER" id="PTHR12677">
    <property type="entry name" value="GOLGI APPARATUS MEMBRANE PROTEIN TVP38-RELATED"/>
    <property type="match status" value="1"/>
</dbReference>
<organism evidence="8 9">
    <name type="scientific">Candidatus Pristimantibacillus lignocellulolyticus</name>
    <dbReference type="NCBI Taxonomy" id="2994561"/>
    <lineage>
        <taxon>Bacteria</taxon>
        <taxon>Bacillati</taxon>
        <taxon>Bacillota</taxon>
        <taxon>Bacilli</taxon>
        <taxon>Bacillales</taxon>
        <taxon>Paenibacillaceae</taxon>
        <taxon>Candidatus Pristimantibacillus</taxon>
    </lineage>
</organism>
<evidence type="ECO:0000256" key="4">
    <source>
        <dbReference type="ARBA" id="ARBA00022989"/>
    </source>
</evidence>
<feature type="transmembrane region" description="Helical" evidence="6">
    <location>
        <begin position="22"/>
        <end position="42"/>
    </location>
</feature>
<evidence type="ECO:0000256" key="3">
    <source>
        <dbReference type="ARBA" id="ARBA00022692"/>
    </source>
</evidence>
<comment type="similarity">
    <text evidence="6">Belongs to the TVP38/TMEM64 family.</text>
</comment>
<evidence type="ECO:0000256" key="2">
    <source>
        <dbReference type="ARBA" id="ARBA00022475"/>
    </source>
</evidence>
<keyword evidence="3 6" id="KW-0812">Transmembrane</keyword>
<dbReference type="Proteomes" id="UP001056756">
    <property type="component" value="Chromosome"/>
</dbReference>
<keyword evidence="2 6" id="KW-1003">Cell membrane</keyword>
<proteinExistence type="inferred from homology"/>
<comment type="subcellular location">
    <subcellularLocation>
        <location evidence="1 6">Cell membrane</location>
        <topology evidence="1 6">Multi-pass membrane protein</topology>
    </subcellularLocation>
</comment>
<evidence type="ECO:0000256" key="6">
    <source>
        <dbReference type="RuleBase" id="RU366058"/>
    </source>
</evidence>
<name>A0A9J6ZHE2_9BACL</name>
<evidence type="ECO:0000313" key="8">
    <source>
        <dbReference type="EMBL" id="URN95248.1"/>
    </source>
</evidence>
<evidence type="ECO:0000256" key="5">
    <source>
        <dbReference type="ARBA" id="ARBA00023136"/>
    </source>
</evidence>
<feature type="transmembrane region" description="Helical" evidence="6">
    <location>
        <begin position="49"/>
        <end position="70"/>
    </location>
</feature>
<dbReference type="EMBL" id="CP097899">
    <property type="protein sequence ID" value="URN95248.1"/>
    <property type="molecule type" value="Genomic_DNA"/>
</dbReference>
<dbReference type="PANTHER" id="PTHR12677:SF55">
    <property type="entry name" value="UNDECAPRENYL PHOSPHATE TRANSPORTER SAOUHSC_00901-RELATED"/>
    <property type="match status" value="1"/>
</dbReference>
<feature type="transmembrane region" description="Helical" evidence="6">
    <location>
        <begin position="104"/>
        <end position="124"/>
    </location>
</feature>
<gene>
    <name evidence="8" type="ORF">NAG76_03025</name>
</gene>
<dbReference type="GO" id="GO:0005886">
    <property type="term" value="C:plasma membrane"/>
    <property type="evidence" value="ECO:0007669"/>
    <property type="project" value="UniProtKB-SubCell"/>
</dbReference>
<dbReference type="InterPro" id="IPR015414">
    <property type="entry name" value="TMEM64"/>
</dbReference>
<protein>
    <recommendedName>
        <fullName evidence="6">TVP38/TMEM64 family membrane protein</fullName>
    </recommendedName>
</protein>
<evidence type="ECO:0000313" key="9">
    <source>
        <dbReference type="Proteomes" id="UP001056756"/>
    </source>
</evidence>
<evidence type="ECO:0000256" key="1">
    <source>
        <dbReference type="ARBA" id="ARBA00004651"/>
    </source>
</evidence>
<keyword evidence="5 6" id="KW-0472">Membrane</keyword>
<reference evidence="8" key="1">
    <citation type="submission" date="2022-05" db="EMBL/GenBank/DDBJ databases">
        <title>Novel bacterial taxa in a minimal lignocellulolytic consortium and its capacity to transform plastics disclosed by genome-resolved metagenomics.</title>
        <authorList>
            <person name="Rodriguez C.A.D."/>
            <person name="Diaz-Garcia L."/>
            <person name="Herrera K."/>
            <person name="Tarazona N.A."/>
            <person name="Sproer C."/>
            <person name="Overmann J."/>
            <person name="Jimenez D.J."/>
        </authorList>
    </citation>
    <scope>NUCLEOTIDE SEQUENCE</scope>
    <source>
        <strain evidence="8">MAG5</strain>
    </source>
</reference>
<dbReference type="Pfam" id="PF09335">
    <property type="entry name" value="VTT_dom"/>
    <property type="match status" value="1"/>
</dbReference>